<reference evidence="3" key="1">
    <citation type="submission" date="2017-11" db="EMBL/GenBank/DDBJ databases">
        <authorList>
            <person name="Lima N.C."/>
            <person name="Parody-Merino A.M."/>
            <person name="Battley P.F."/>
            <person name="Fidler A.E."/>
            <person name="Prosdocimi F."/>
        </authorList>
    </citation>
    <scope>NUCLEOTIDE SEQUENCE [LARGE SCALE GENOMIC DNA]</scope>
</reference>
<proteinExistence type="predicted"/>
<evidence type="ECO:0000313" key="3">
    <source>
        <dbReference type="Proteomes" id="UP000233556"/>
    </source>
</evidence>
<gene>
    <name evidence="2" type="ORF">llap_12486</name>
</gene>
<dbReference type="AlphaFoldDB" id="A0A2I0TTS4"/>
<keyword evidence="3" id="KW-1185">Reference proteome</keyword>
<evidence type="ECO:0000256" key="1">
    <source>
        <dbReference type="SAM" id="MobiDB-lite"/>
    </source>
</evidence>
<organism evidence="2 3">
    <name type="scientific">Limosa lapponica baueri</name>
    <dbReference type="NCBI Taxonomy" id="1758121"/>
    <lineage>
        <taxon>Eukaryota</taxon>
        <taxon>Metazoa</taxon>
        <taxon>Chordata</taxon>
        <taxon>Craniata</taxon>
        <taxon>Vertebrata</taxon>
        <taxon>Euteleostomi</taxon>
        <taxon>Archelosauria</taxon>
        <taxon>Archosauria</taxon>
        <taxon>Dinosauria</taxon>
        <taxon>Saurischia</taxon>
        <taxon>Theropoda</taxon>
        <taxon>Coelurosauria</taxon>
        <taxon>Aves</taxon>
        <taxon>Neognathae</taxon>
        <taxon>Neoaves</taxon>
        <taxon>Charadriiformes</taxon>
        <taxon>Scolopacidae</taxon>
        <taxon>Limosa</taxon>
    </lineage>
</organism>
<accession>A0A2I0TTS4</accession>
<reference evidence="3" key="2">
    <citation type="submission" date="2017-12" db="EMBL/GenBank/DDBJ databases">
        <title>Genome sequence of the Bar-tailed Godwit (Limosa lapponica baueri).</title>
        <authorList>
            <person name="Lima N.C.B."/>
            <person name="Parody-Merino A.M."/>
            <person name="Battley P.F."/>
            <person name="Fidler A.E."/>
            <person name="Prosdocimi F."/>
        </authorList>
    </citation>
    <scope>NUCLEOTIDE SEQUENCE [LARGE SCALE GENOMIC DNA]</scope>
</reference>
<name>A0A2I0TTS4_LIMLA</name>
<evidence type="ECO:0000313" key="2">
    <source>
        <dbReference type="EMBL" id="PKU37210.1"/>
    </source>
</evidence>
<protein>
    <submittedName>
        <fullName evidence="2">Uncharacterized protein</fullName>
    </submittedName>
</protein>
<dbReference type="Proteomes" id="UP000233556">
    <property type="component" value="Unassembled WGS sequence"/>
</dbReference>
<dbReference type="EMBL" id="KZ507251">
    <property type="protein sequence ID" value="PKU37210.1"/>
    <property type="molecule type" value="Genomic_DNA"/>
</dbReference>
<feature type="compositionally biased region" description="Polar residues" evidence="1">
    <location>
        <begin position="70"/>
        <end position="85"/>
    </location>
</feature>
<feature type="region of interest" description="Disordered" evidence="1">
    <location>
        <begin position="70"/>
        <end position="93"/>
    </location>
</feature>
<sequence>MAPSSPDLTEDLLCQHSQTYDRSLPVDPIKGIAFDENLNKLVKPVADPHRNQCGTWANKDWLSNKELEVSTASQTRNSQIQQDAFQTERREAA</sequence>